<dbReference type="RefSeq" id="WP_179052461.1">
    <property type="nucleotide sequence ID" value="NZ_QJRE01000089.1"/>
</dbReference>
<comment type="caution">
    <text evidence="2">The sequence shown here is derived from an EMBL/GenBank/DDBJ whole genome shotgun (WGS) entry which is preliminary data.</text>
</comment>
<sequence>MLHTKRLAASFSLLALSNVLWADVKPDPGDYTALPNGTDLLIFYQQNLRAEDYYTNGKKSPQKLDLKLDLGVFKYVHFAQFFNTGYTWAPQFFIPYGRQRIGDNNQMSGVGDASVGATVWTIADRQRDRYLGWSAFFTAPTGSHRNEGFSLSDDRYAADFQIAYLRRLSSKISWDVIAETEFYSKSVHTRSSKDPLFQLHNHLRYHLTPDTWAAVTYRHSWGSKTSLSGTTLTTNRNNGALVFSLATSLTPQVQVLGQLMRDTVVSEGAKMENSLQLRFVYAY</sequence>
<dbReference type="AlphaFoldDB" id="A0ABD6MU64"/>
<evidence type="ECO:0000313" key="2">
    <source>
        <dbReference type="EMBL" id="NWL45108.1"/>
    </source>
</evidence>
<dbReference type="EMBL" id="QJRE01000089">
    <property type="protein sequence ID" value="NWL45108.1"/>
    <property type="molecule type" value="Genomic_DNA"/>
</dbReference>
<reference evidence="2 3" key="1">
    <citation type="submission" date="2018-06" db="EMBL/GenBank/DDBJ databases">
        <title>Bacteria isolated from soil of Wuhan.</title>
        <authorList>
            <person name="Xiang W."/>
            <person name="Huang C."/>
        </authorList>
    </citation>
    <scope>NUCLEOTIDE SEQUENCE [LARGE SCALE GENOMIC DNA]</scope>
    <source>
        <strain evidence="3">xwS4</strain>
    </source>
</reference>
<accession>A0ABD6MU64</accession>
<organism evidence="2 3">
    <name type="scientific">Pseudomonas hunanensis</name>
    <dbReference type="NCBI Taxonomy" id="1247546"/>
    <lineage>
        <taxon>Bacteria</taxon>
        <taxon>Pseudomonadati</taxon>
        <taxon>Pseudomonadota</taxon>
        <taxon>Gammaproteobacteria</taxon>
        <taxon>Pseudomonadales</taxon>
        <taxon>Pseudomonadaceae</taxon>
        <taxon>Pseudomonas</taxon>
    </lineage>
</organism>
<evidence type="ECO:0000313" key="3">
    <source>
        <dbReference type="Proteomes" id="UP000704738"/>
    </source>
</evidence>
<protein>
    <submittedName>
        <fullName evidence="2">Transporter</fullName>
    </submittedName>
</protein>
<gene>
    <name evidence="2" type="ORF">DM819_04300</name>
</gene>
<feature type="signal peptide" evidence="1">
    <location>
        <begin position="1"/>
        <end position="22"/>
    </location>
</feature>
<dbReference type="InterPro" id="IPR025737">
    <property type="entry name" value="FApF"/>
</dbReference>
<dbReference type="Pfam" id="PF13557">
    <property type="entry name" value="Phenol_MetA_deg"/>
    <property type="match status" value="1"/>
</dbReference>
<keyword evidence="1" id="KW-0732">Signal</keyword>
<name>A0ABD6MU64_9PSED</name>
<dbReference type="Proteomes" id="UP000704738">
    <property type="component" value="Unassembled WGS sequence"/>
</dbReference>
<evidence type="ECO:0000256" key="1">
    <source>
        <dbReference type="SAM" id="SignalP"/>
    </source>
</evidence>
<proteinExistence type="predicted"/>
<feature type="chain" id="PRO_5044787019" evidence="1">
    <location>
        <begin position="23"/>
        <end position="283"/>
    </location>
</feature>